<name>A0A2M4C769_9DIPT</name>
<protein>
    <submittedName>
        <fullName evidence="2">Putative secreted protein</fullName>
    </submittedName>
</protein>
<sequence length="126" mass="13994">MLPLRLLLLLLLPMMPVRFGSVSFSVHPSYLHHPHSGSSCLSCLRFTEYIWLVGSLPGRSGFLSIVPSFPMHIHVSASSSSTTAATAEPESRFCFESRCTCVCVCVCMYLYRCVRVALCCIAVMQR</sequence>
<reference evidence="2" key="1">
    <citation type="submission" date="2018-01" db="EMBL/GenBank/DDBJ databases">
        <title>An insight into the sialome of Amazonian anophelines.</title>
        <authorList>
            <person name="Ribeiro J.M."/>
            <person name="Scarpassa V."/>
            <person name="Calvo E."/>
        </authorList>
    </citation>
    <scope>NUCLEOTIDE SEQUENCE</scope>
    <source>
        <tissue evidence="2">Salivary glands</tissue>
    </source>
</reference>
<evidence type="ECO:0000313" key="2">
    <source>
        <dbReference type="EMBL" id="MBW61099.1"/>
    </source>
</evidence>
<keyword evidence="1" id="KW-0732">Signal</keyword>
<dbReference type="EMBL" id="GGFJ01011958">
    <property type="protein sequence ID" value="MBW61099.1"/>
    <property type="molecule type" value="Transcribed_RNA"/>
</dbReference>
<organism evidence="2">
    <name type="scientific">Anopheles marajoara</name>
    <dbReference type="NCBI Taxonomy" id="58244"/>
    <lineage>
        <taxon>Eukaryota</taxon>
        <taxon>Metazoa</taxon>
        <taxon>Ecdysozoa</taxon>
        <taxon>Arthropoda</taxon>
        <taxon>Hexapoda</taxon>
        <taxon>Insecta</taxon>
        <taxon>Pterygota</taxon>
        <taxon>Neoptera</taxon>
        <taxon>Endopterygota</taxon>
        <taxon>Diptera</taxon>
        <taxon>Nematocera</taxon>
        <taxon>Culicoidea</taxon>
        <taxon>Culicidae</taxon>
        <taxon>Anophelinae</taxon>
        <taxon>Anopheles</taxon>
    </lineage>
</organism>
<accession>A0A2M4C769</accession>
<feature type="signal peptide" evidence="1">
    <location>
        <begin position="1"/>
        <end position="19"/>
    </location>
</feature>
<feature type="chain" id="PRO_5014779221" evidence="1">
    <location>
        <begin position="20"/>
        <end position="126"/>
    </location>
</feature>
<dbReference type="AlphaFoldDB" id="A0A2M4C769"/>
<evidence type="ECO:0000256" key="1">
    <source>
        <dbReference type="SAM" id="SignalP"/>
    </source>
</evidence>
<proteinExistence type="predicted"/>